<evidence type="ECO:0000313" key="3">
    <source>
        <dbReference type="Proteomes" id="UP000010448"/>
    </source>
</evidence>
<accession>A0A7K4ECJ3</accession>
<organism evidence="2 3">
    <name type="scientific">Pseudomonas bharatica CSV86</name>
    <dbReference type="NCBI Taxonomy" id="1005395"/>
    <lineage>
        <taxon>Bacteria</taxon>
        <taxon>Pseudomonadati</taxon>
        <taxon>Pseudomonadota</taxon>
        <taxon>Gammaproteobacteria</taxon>
        <taxon>Pseudomonadales</taxon>
        <taxon>Pseudomonadaceae</taxon>
        <taxon>Pseudomonas</taxon>
        <taxon>Pseudomonas bharatica</taxon>
    </lineage>
</organism>
<evidence type="ECO:0000313" key="2">
    <source>
        <dbReference type="EMBL" id="NNJ15140.1"/>
    </source>
</evidence>
<protein>
    <recommendedName>
        <fullName evidence="1">LysR substrate-binding domain-containing protein</fullName>
    </recommendedName>
</protein>
<dbReference type="Proteomes" id="UP000010448">
    <property type="component" value="Unassembled WGS sequence"/>
</dbReference>
<reference evidence="2 3" key="1">
    <citation type="journal article" date="2013" name="Genome Announc.">
        <title>Genome Sequence of Naphthalene-Degrading Soil Bacterium Pseudomonas putida CSV86.</title>
        <authorList>
            <person name="Phale P.S."/>
            <person name="Paliwal V."/>
            <person name="Raju S.C."/>
            <person name="Modak A."/>
            <person name="Purohit H.J."/>
        </authorList>
    </citation>
    <scope>NUCLEOTIDE SEQUENCE [LARGE SCALE GENOMIC DNA]</scope>
    <source>
        <strain evidence="2 3">CSV86</strain>
    </source>
</reference>
<dbReference type="Pfam" id="PF03466">
    <property type="entry name" value="LysR_substrate"/>
    <property type="match status" value="1"/>
</dbReference>
<sequence>MARPRRRPPPWLRCNQTLGIYDGVIAGAGLGIVEKRTAKLTPTLELVLDMPGLTREVWLCAHRSLRESARIKAVRDFLVEAWPH</sequence>
<dbReference type="InterPro" id="IPR005119">
    <property type="entry name" value="LysR_subst-bd"/>
</dbReference>
<proteinExistence type="predicted"/>
<feature type="domain" description="LysR substrate-binding" evidence="1">
    <location>
        <begin position="3"/>
        <end position="82"/>
    </location>
</feature>
<gene>
    <name evidence="2" type="ORF">CSV86_007725</name>
</gene>
<keyword evidence="3" id="KW-1185">Reference proteome</keyword>
<evidence type="ECO:0000259" key="1">
    <source>
        <dbReference type="Pfam" id="PF03466"/>
    </source>
</evidence>
<comment type="caution">
    <text evidence="2">The sequence shown here is derived from an EMBL/GenBank/DDBJ whole genome shotgun (WGS) entry which is preliminary data.</text>
</comment>
<dbReference type="SUPFAM" id="SSF53850">
    <property type="entry name" value="Periplasmic binding protein-like II"/>
    <property type="match status" value="1"/>
</dbReference>
<dbReference type="EMBL" id="AMWJ02000001">
    <property type="protein sequence ID" value="NNJ15140.1"/>
    <property type="molecule type" value="Genomic_DNA"/>
</dbReference>
<name>A0A7K4ECJ3_9PSED</name>
<dbReference type="AlphaFoldDB" id="A0A7K4ECJ3"/>